<sequence length="102" mass="11571">MDLVTLNRGQMTTTKPEQQLSSPSFNTTPRGGCLTPCVCGGQNTPRFCSGIRFQVWKTSRSKSWHLTTRPPKPAEIREIKRNAYHSLCPLISPNSRSHKHRH</sequence>
<proteinExistence type="predicted"/>
<feature type="region of interest" description="Disordered" evidence="1">
    <location>
        <begin position="1"/>
        <end position="29"/>
    </location>
</feature>
<reference evidence="2 3" key="1">
    <citation type="journal article" date="2019" name="Sci. Rep.">
        <title>Orb-weaving spider Araneus ventricosus genome elucidates the spidroin gene catalogue.</title>
        <authorList>
            <person name="Kono N."/>
            <person name="Nakamura H."/>
            <person name="Ohtoshi R."/>
            <person name="Moran D.A.P."/>
            <person name="Shinohara A."/>
            <person name="Yoshida Y."/>
            <person name="Fujiwara M."/>
            <person name="Mori M."/>
            <person name="Tomita M."/>
            <person name="Arakawa K."/>
        </authorList>
    </citation>
    <scope>NUCLEOTIDE SEQUENCE [LARGE SCALE GENOMIC DNA]</scope>
</reference>
<dbReference type="AlphaFoldDB" id="A0A4Y2RYD7"/>
<evidence type="ECO:0000313" key="2">
    <source>
        <dbReference type="EMBL" id="GBN80249.1"/>
    </source>
</evidence>
<name>A0A4Y2RYD7_ARAVE</name>
<evidence type="ECO:0000256" key="1">
    <source>
        <dbReference type="SAM" id="MobiDB-lite"/>
    </source>
</evidence>
<evidence type="ECO:0000313" key="3">
    <source>
        <dbReference type="Proteomes" id="UP000499080"/>
    </source>
</evidence>
<comment type="caution">
    <text evidence="2">The sequence shown here is derived from an EMBL/GenBank/DDBJ whole genome shotgun (WGS) entry which is preliminary data.</text>
</comment>
<organism evidence="2 3">
    <name type="scientific">Araneus ventricosus</name>
    <name type="common">Orbweaver spider</name>
    <name type="synonym">Epeira ventricosa</name>
    <dbReference type="NCBI Taxonomy" id="182803"/>
    <lineage>
        <taxon>Eukaryota</taxon>
        <taxon>Metazoa</taxon>
        <taxon>Ecdysozoa</taxon>
        <taxon>Arthropoda</taxon>
        <taxon>Chelicerata</taxon>
        <taxon>Arachnida</taxon>
        <taxon>Araneae</taxon>
        <taxon>Araneomorphae</taxon>
        <taxon>Entelegynae</taxon>
        <taxon>Araneoidea</taxon>
        <taxon>Araneidae</taxon>
        <taxon>Araneus</taxon>
    </lineage>
</organism>
<protein>
    <submittedName>
        <fullName evidence="2">Uncharacterized protein</fullName>
    </submittedName>
</protein>
<dbReference type="Proteomes" id="UP000499080">
    <property type="component" value="Unassembled WGS sequence"/>
</dbReference>
<keyword evidence="3" id="KW-1185">Reference proteome</keyword>
<feature type="compositionally biased region" description="Polar residues" evidence="1">
    <location>
        <begin position="7"/>
        <end position="29"/>
    </location>
</feature>
<dbReference type="OrthoDB" id="1914839at2759"/>
<accession>A0A4Y2RYD7</accession>
<dbReference type="EMBL" id="BGPR01018830">
    <property type="protein sequence ID" value="GBN80249.1"/>
    <property type="molecule type" value="Genomic_DNA"/>
</dbReference>
<gene>
    <name evidence="2" type="ORF">AVEN_43495_1</name>
</gene>